<reference evidence="2 3" key="1">
    <citation type="journal article" date="2016" name="Nat. Commun.">
        <title>Thousands of microbial genomes shed light on interconnected biogeochemical processes in an aquifer system.</title>
        <authorList>
            <person name="Anantharaman K."/>
            <person name="Brown C.T."/>
            <person name="Hug L.A."/>
            <person name="Sharon I."/>
            <person name="Castelle C.J."/>
            <person name="Probst A.J."/>
            <person name="Thomas B.C."/>
            <person name="Singh A."/>
            <person name="Wilkins M.J."/>
            <person name="Karaoz U."/>
            <person name="Brodie E.L."/>
            <person name="Williams K.H."/>
            <person name="Hubbard S.S."/>
            <person name="Banfield J.F."/>
        </authorList>
    </citation>
    <scope>NUCLEOTIDE SEQUENCE [LARGE SCALE GENOMIC DNA]</scope>
</reference>
<dbReference type="Pfam" id="PF23981">
    <property type="entry name" value="DUF7305"/>
    <property type="match status" value="1"/>
</dbReference>
<evidence type="ECO:0000259" key="1">
    <source>
        <dbReference type="Pfam" id="PF23981"/>
    </source>
</evidence>
<organism evidence="2 3">
    <name type="scientific">candidate division WOR-1 bacterium RIFOXYB2_FULL_36_35</name>
    <dbReference type="NCBI Taxonomy" id="1802578"/>
    <lineage>
        <taxon>Bacteria</taxon>
        <taxon>Bacillati</taxon>
        <taxon>Saganbacteria</taxon>
    </lineage>
</organism>
<name>A0A1F4S634_UNCSA</name>
<dbReference type="AlphaFoldDB" id="A0A1F4S634"/>
<accession>A0A1F4S634</accession>
<dbReference type="EMBL" id="MEUA01000017">
    <property type="protein sequence ID" value="OGC15827.1"/>
    <property type="molecule type" value="Genomic_DNA"/>
</dbReference>
<protein>
    <recommendedName>
        <fullName evidence="1">DUF7305 domain-containing protein</fullName>
    </recommendedName>
</protein>
<proteinExistence type="predicted"/>
<evidence type="ECO:0000313" key="3">
    <source>
        <dbReference type="Proteomes" id="UP000177905"/>
    </source>
</evidence>
<dbReference type="Proteomes" id="UP000177905">
    <property type="component" value="Unassembled WGS sequence"/>
</dbReference>
<sequence>MKKKGFVLIVAIFIVILFAIVGVVAASLISGDSVVIIKDLKGLQALNLAEAGVHYALTSDLSSDSDWSDNIGFSKSFGGGLFTVSYEAQSADSLKIKSLGIVSGVTRVIVVDLNRSSGSSASYDVAFTHALYASNPSGTLYIENDAHVVGDLYYNGDVVMKNNALVIDGVLYSDSLDCRNNSRAVSAEASEPQMPEFDSSSYDETLSEINQTATTALVVQNNDSFTMNGGIYYFTSVTLKNNAKIEGSGTIVATDGDISIQNNTTFSDDNVTLIAQGDVNLDNNTNFKEDFKIYAHGDINVRNNSDILAEALFYTDTGDIIFNNNGHFDGVILAPQGDISCQNNTIINGLIYGDYFEAKNNTHVNGSIVVNDVGMLSNQVIITYDPLQLPIETPMGIGSQESSAGGLSHSISNWYEFFD</sequence>
<dbReference type="InterPro" id="IPR055729">
    <property type="entry name" value="DUF7305"/>
</dbReference>
<comment type="caution">
    <text evidence="2">The sequence shown here is derived from an EMBL/GenBank/DDBJ whole genome shotgun (WGS) entry which is preliminary data.</text>
</comment>
<gene>
    <name evidence="2" type="ORF">A2290_05775</name>
</gene>
<evidence type="ECO:0000313" key="2">
    <source>
        <dbReference type="EMBL" id="OGC15827.1"/>
    </source>
</evidence>
<feature type="domain" description="DUF7305" evidence="1">
    <location>
        <begin position="193"/>
        <end position="385"/>
    </location>
</feature>